<reference evidence="1" key="1">
    <citation type="submission" date="2020-11" db="EMBL/GenBank/DDBJ databases">
        <authorList>
            <consortium name="DOE Joint Genome Institute"/>
            <person name="Ahrendt S."/>
            <person name="Riley R."/>
            <person name="Andreopoulos W."/>
            <person name="Labutti K."/>
            <person name="Pangilinan J."/>
            <person name="Ruiz-Duenas F.J."/>
            <person name="Barrasa J.M."/>
            <person name="Sanchez-Garcia M."/>
            <person name="Camarero S."/>
            <person name="Miyauchi S."/>
            <person name="Serrano A."/>
            <person name="Linde D."/>
            <person name="Babiker R."/>
            <person name="Drula E."/>
            <person name="Ayuso-Fernandez I."/>
            <person name="Pacheco R."/>
            <person name="Padilla G."/>
            <person name="Ferreira P."/>
            <person name="Barriuso J."/>
            <person name="Kellner H."/>
            <person name="Castanera R."/>
            <person name="Alfaro M."/>
            <person name="Ramirez L."/>
            <person name="Pisabarro A.G."/>
            <person name="Kuo A."/>
            <person name="Tritt A."/>
            <person name="Lipzen A."/>
            <person name="He G."/>
            <person name="Yan M."/>
            <person name="Ng V."/>
            <person name="Cullen D."/>
            <person name="Martin F."/>
            <person name="Rosso M.-N."/>
            <person name="Henrissat B."/>
            <person name="Hibbett D."/>
            <person name="Martinez A.T."/>
            <person name="Grigoriev I.V."/>
        </authorList>
    </citation>
    <scope>NUCLEOTIDE SEQUENCE</scope>
    <source>
        <strain evidence="1">CBS 506.95</strain>
    </source>
</reference>
<dbReference type="AlphaFoldDB" id="A0A9P6EQH0"/>
<gene>
    <name evidence="1" type="ORF">CPB83DRAFT_784060</name>
</gene>
<proteinExistence type="predicted"/>
<evidence type="ECO:0000313" key="2">
    <source>
        <dbReference type="Proteomes" id="UP000807306"/>
    </source>
</evidence>
<organism evidence="1 2">
    <name type="scientific">Crepidotus variabilis</name>
    <dbReference type="NCBI Taxonomy" id="179855"/>
    <lineage>
        <taxon>Eukaryota</taxon>
        <taxon>Fungi</taxon>
        <taxon>Dikarya</taxon>
        <taxon>Basidiomycota</taxon>
        <taxon>Agaricomycotina</taxon>
        <taxon>Agaricomycetes</taxon>
        <taxon>Agaricomycetidae</taxon>
        <taxon>Agaricales</taxon>
        <taxon>Agaricineae</taxon>
        <taxon>Crepidotaceae</taxon>
        <taxon>Crepidotus</taxon>
    </lineage>
</organism>
<dbReference type="EMBL" id="MU157830">
    <property type="protein sequence ID" value="KAF9532824.1"/>
    <property type="molecule type" value="Genomic_DNA"/>
</dbReference>
<dbReference type="Proteomes" id="UP000807306">
    <property type="component" value="Unassembled WGS sequence"/>
</dbReference>
<feature type="non-terminal residue" evidence="1">
    <location>
        <position position="1"/>
    </location>
</feature>
<sequence>VPFGVTYEKIGTIQRRLAWPLHKDDTLSRSGRPTGLNIYFVLSFYTLRSGWDLNSI</sequence>
<protein>
    <submittedName>
        <fullName evidence="1">Uncharacterized protein</fullName>
    </submittedName>
</protein>
<comment type="caution">
    <text evidence="1">The sequence shown here is derived from an EMBL/GenBank/DDBJ whole genome shotgun (WGS) entry which is preliminary data.</text>
</comment>
<keyword evidence="2" id="KW-1185">Reference proteome</keyword>
<accession>A0A9P6EQH0</accession>
<evidence type="ECO:0000313" key="1">
    <source>
        <dbReference type="EMBL" id="KAF9532824.1"/>
    </source>
</evidence>
<name>A0A9P6EQH0_9AGAR</name>
<dbReference type="OrthoDB" id="3169417at2759"/>